<evidence type="ECO:0000256" key="7">
    <source>
        <dbReference type="ARBA" id="ARBA00023306"/>
    </source>
</evidence>
<feature type="transmembrane region" description="Helical" evidence="9">
    <location>
        <begin position="88"/>
        <end position="106"/>
    </location>
</feature>
<sequence>MGSARTAPRRCGWPRISARPRRSHAKSCARGISWSRSAPGTSTAWGSWRGEAPRERAPRPGRGEHVRVGCRTTARLKLPERRRRNRRIAAYAVLAALALWGLTGLARPAARVLGTLPLFQAGRVEVTGLLYLTREEVRPSIPVSEGESLFNVRPAEIIRAVTRNARIESASVQLLPAAVRVSVRERRPFVLVNAEGLLEVDSTGTILPPLARGLIADRPVVTGLSILARRPGARVNLPRFDDVLRVVTLLESPDVALLPEISEIVVSDPRWFVLRTSRDQIPILIDPKGLTPRCMRALAATLRDLRDRDRRVLGLDARYRGQVIVRCAPDSLGEAPAVRDKV</sequence>
<keyword evidence="7" id="KW-0131">Cell cycle</keyword>
<dbReference type="Proteomes" id="UP000317366">
    <property type="component" value="Unassembled WGS sequence"/>
</dbReference>
<organism evidence="11 12">
    <name type="scientific">Eiseniibacteriota bacterium</name>
    <dbReference type="NCBI Taxonomy" id="2212470"/>
    <lineage>
        <taxon>Bacteria</taxon>
        <taxon>Candidatus Eiseniibacteriota</taxon>
    </lineage>
</organism>
<feature type="compositionally biased region" description="Basic and acidic residues" evidence="8">
    <location>
        <begin position="51"/>
        <end position="65"/>
    </location>
</feature>
<reference evidence="11 12" key="1">
    <citation type="journal article" date="2019" name="Nat. Microbiol.">
        <title>Mediterranean grassland soil C-N compound turnover is dependent on rainfall and depth, and is mediated by genomically divergent microorganisms.</title>
        <authorList>
            <person name="Diamond S."/>
            <person name="Andeer P.F."/>
            <person name="Li Z."/>
            <person name="Crits-Christoph A."/>
            <person name="Burstein D."/>
            <person name="Anantharaman K."/>
            <person name="Lane K.R."/>
            <person name="Thomas B.C."/>
            <person name="Pan C."/>
            <person name="Northen T.R."/>
            <person name="Banfield J.F."/>
        </authorList>
    </citation>
    <scope>NUCLEOTIDE SEQUENCE [LARGE SCALE GENOMIC DNA]</scope>
    <source>
        <strain evidence="11">WS_7</strain>
    </source>
</reference>
<protein>
    <submittedName>
        <fullName evidence="11">FtsQ-type POTRA domain-containing protein</fullName>
    </submittedName>
</protein>
<evidence type="ECO:0000256" key="8">
    <source>
        <dbReference type="SAM" id="MobiDB-lite"/>
    </source>
</evidence>
<dbReference type="GO" id="GO:0051301">
    <property type="term" value="P:cell division"/>
    <property type="evidence" value="ECO:0007669"/>
    <property type="project" value="UniProtKB-KW"/>
</dbReference>
<dbReference type="EMBL" id="VBOX01000086">
    <property type="protein sequence ID" value="TMQ62084.1"/>
    <property type="molecule type" value="Genomic_DNA"/>
</dbReference>
<feature type="domain" description="POTRA" evidence="10">
    <location>
        <begin position="119"/>
        <end position="186"/>
    </location>
</feature>
<evidence type="ECO:0000259" key="10">
    <source>
        <dbReference type="PROSITE" id="PS51779"/>
    </source>
</evidence>
<keyword evidence="3" id="KW-0132">Cell division</keyword>
<dbReference type="InterPro" id="IPR050487">
    <property type="entry name" value="FtsQ_DivIB"/>
</dbReference>
<evidence type="ECO:0000256" key="3">
    <source>
        <dbReference type="ARBA" id="ARBA00022618"/>
    </source>
</evidence>
<dbReference type="GO" id="GO:0005886">
    <property type="term" value="C:plasma membrane"/>
    <property type="evidence" value="ECO:0007669"/>
    <property type="project" value="TreeGrafter"/>
</dbReference>
<feature type="compositionally biased region" description="Basic residues" evidence="8">
    <location>
        <begin position="18"/>
        <end position="27"/>
    </location>
</feature>
<evidence type="ECO:0000256" key="1">
    <source>
        <dbReference type="ARBA" id="ARBA00004370"/>
    </source>
</evidence>
<evidence type="ECO:0000313" key="12">
    <source>
        <dbReference type="Proteomes" id="UP000317366"/>
    </source>
</evidence>
<proteinExistence type="predicted"/>
<dbReference type="InterPro" id="IPR013685">
    <property type="entry name" value="POTRA_FtsQ_type"/>
</dbReference>
<dbReference type="PROSITE" id="PS51779">
    <property type="entry name" value="POTRA"/>
    <property type="match status" value="1"/>
</dbReference>
<keyword evidence="2" id="KW-1003">Cell membrane</keyword>
<keyword evidence="4 9" id="KW-0812">Transmembrane</keyword>
<dbReference type="AlphaFoldDB" id="A0A538TET6"/>
<keyword evidence="6 9" id="KW-0472">Membrane</keyword>
<dbReference type="PANTHER" id="PTHR37820:SF1">
    <property type="entry name" value="CELL DIVISION PROTEIN FTSQ"/>
    <property type="match status" value="1"/>
</dbReference>
<feature type="compositionally biased region" description="Polar residues" evidence="8">
    <location>
        <begin position="34"/>
        <end position="45"/>
    </location>
</feature>
<dbReference type="Pfam" id="PF08478">
    <property type="entry name" value="POTRA_1"/>
    <property type="match status" value="1"/>
</dbReference>
<name>A0A538TET6_UNCEI</name>
<evidence type="ECO:0000256" key="9">
    <source>
        <dbReference type="SAM" id="Phobius"/>
    </source>
</evidence>
<keyword evidence="5 9" id="KW-1133">Transmembrane helix</keyword>
<gene>
    <name evidence="11" type="ORF">E6K77_08510</name>
</gene>
<evidence type="ECO:0000256" key="5">
    <source>
        <dbReference type="ARBA" id="ARBA00022989"/>
    </source>
</evidence>
<evidence type="ECO:0000256" key="4">
    <source>
        <dbReference type="ARBA" id="ARBA00022692"/>
    </source>
</evidence>
<evidence type="ECO:0000256" key="2">
    <source>
        <dbReference type="ARBA" id="ARBA00022475"/>
    </source>
</evidence>
<comment type="caution">
    <text evidence="11">The sequence shown here is derived from an EMBL/GenBank/DDBJ whole genome shotgun (WGS) entry which is preliminary data.</text>
</comment>
<evidence type="ECO:0000256" key="6">
    <source>
        <dbReference type="ARBA" id="ARBA00023136"/>
    </source>
</evidence>
<dbReference type="PANTHER" id="PTHR37820">
    <property type="entry name" value="CELL DIVISION PROTEIN DIVIB"/>
    <property type="match status" value="1"/>
</dbReference>
<comment type="subcellular location">
    <subcellularLocation>
        <location evidence="1">Membrane</location>
    </subcellularLocation>
</comment>
<dbReference type="Gene3D" id="3.10.20.310">
    <property type="entry name" value="membrane protein fhac"/>
    <property type="match status" value="1"/>
</dbReference>
<feature type="region of interest" description="Disordered" evidence="8">
    <location>
        <begin position="1"/>
        <end position="65"/>
    </location>
</feature>
<evidence type="ECO:0000313" key="11">
    <source>
        <dbReference type="EMBL" id="TMQ62084.1"/>
    </source>
</evidence>
<dbReference type="InterPro" id="IPR034746">
    <property type="entry name" value="POTRA"/>
</dbReference>
<accession>A0A538TET6</accession>